<evidence type="ECO:0000256" key="1">
    <source>
        <dbReference type="ARBA" id="ARBA00022729"/>
    </source>
</evidence>
<evidence type="ECO:0000313" key="5">
    <source>
        <dbReference type="Proteomes" id="UP000267630"/>
    </source>
</evidence>
<dbReference type="NCBIfam" id="NF007471">
    <property type="entry name" value="PRK10053.1"/>
    <property type="match status" value="1"/>
</dbReference>
<sequence length="134" mass="14686">MKIIPILIISLLATLNAHADEKGGFNGNAAPPPPHKLDDGYRGMEDARIMTVEHAKTMHDGATISLRGNLIERQGDDRYILRDKTGEITAIIPAAVFTDQEVKPDHLVSINGSLDTKMTPPVVRVDRLQKQAPE</sequence>
<dbReference type="EMBL" id="LR134253">
    <property type="protein sequence ID" value="VED50139.1"/>
    <property type="molecule type" value="Genomic_DNA"/>
</dbReference>
<dbReference type="GeneID" id="57504778"/>
<evidence type="ECO:0000313" key="6">
    <source>
        <dbReference type="Proteomes" id="UP000339249"/>
    </source>
</evidence>
<dbReference type="EMBL" id="CABDVU010000001">
    <property type="protein sequence ID" value="VTN09209.1"/>
    <property type="molecule type" value="Genomic_DNA"/>
</dbReference>
<dbReference type="NCBIfam" id="NF033674">
    <property type="entry name" value="stress_OB_fold"/>
    <property type="match status" value="1"/>
</dbReference>
<evidence type="ECO:0000313" key="3">
    <source>
        <dbReference type="EMBL" id="VED50139.1"/>
    </source>
</evidence>
<protein>
    <submittedName>
        <fullName evidence="3">Periplasmic protein</fullName>
    </submittedName>
    <submittedName>
        <fullName evidence="4">Uncharacterized conserved protein</fullName>
    </submittedName>
</protein>
<organism evidence="4 6">
    <name type="scientific">Raoultella terrigena</name>
    <name type="common">Klebsiella terrigena</name>
    <dbReference type="NCBI Taxonomy" id="577"/>
    <lineage>
        <taxon>Bacteria</taxon>
        <taxon>Pseudomonadati</taxon>
        <taxon>Pseudomonadota</taxon>
        <taxon>Gammaproteobacteria</taxon>
        <taxon>Enterobacterales</taxon>
        <taxon>Enterobacteriaceae</taxon>
        <taxon>Klebsiella/Raoultella group</taxon>
        <taxon>Raoultella</taxon>
    </lineage>
</organism>
<gene>
    <name evidence="4" type="primary">ygiW_1</name>
    <name evidence="3" type="synonym">ygiW_3</name>
    <name evidence="4" type="ORF">NCTC9185_01092</name>
    <name evidence="3" type="ORF">NCTC9997_03094</name>
</gene>
<feature type="chain" id="PRO_5042374507" evidence="2">
    <location>
        <begin position="20"/>
        <end position="134"/>
    </location>
</feature>
<accession>A0A4U9CTL8</accession>
<dbReference type="PANTHER" id="PTHR36571:SF2">
    <property type="entry name" value="PERIPLASMIC PROTEIN"/>
    <property type="match status" value="1"/>
</dbReference>
<name>A0A4U9CTL8_RAOTE</name>
<keyword evidence="1 2" id="KW-0732">Signal</keyword>
<dbReference type="SUPFAM" id="SSF101756">
    <property type="entry name" value="Hypothetical protein YgiW"/>
    <property type="match status" value="1"/>
</dbReference>
<dbReference type="Proteomes" id="UP000267630">
    <property type="component" value="Chromosome 3"/>
</dbReference>
<feature type="signal peptide" evidence="2">
    <location>
        <begin position="1"/>
        <end position="19"/>
    </location>
</feature>
<proteinExistence type="predicted"/>
<dbReference type="PANTHER" id="PTHR36571">
    <property type="entry name" value="PROTEIN YGIW"/>
    <property type="match status" value="1"/>
</dbReference>
<evidence type="ECO:0000256" key="2">
    <source>
        <dbReference type="SAM" id="SignalP"/>
    </source>
</evidence>
<keyword evidence="5" id="KW-1185">Reference proteome</keyword>
<dbReference type="InterPro" id="IPR016052">
    <property type="entry name" value="YgiW/YdeI"/>
</dbReference>
<dbReference type="AlphaFoldDB" id="A0A4U9CTL8"/>
<dbReference type="Pfam" id="PF04076">
    <property type="entry name" value="BOF"/>
    <property type="match status" value="1"/>
</dbReference>
<dbReference type="RefSeq" id="WP_041145704.1">
    <property type="nucleotide sequence ID" value="NZ_BJNO01000001.1"/>
</dbReference>
<dbReference type="Gene3D" id="2.40.50.200">
    <property type="entry name" value="Bacterial OB-fold"/>
    <property type="match status" value="1"/>
</dbReference>
<dbReference type="InterPro" id="IPR036700">
    <property type="entry name" value="BOBF_sf"/>
</dbReference>
<dbReference type="Proteomes" id="UP000339249">
    <property type="component" value="Unassembled WGS sequence"/>
</dbReference>
<evidence type="ECO:0000313" key="4">
    <source>
        <dbReference type="EMBL" id="VTN09209.1"/>
    </source>
</evidence>
<dbReference type="NCBIfam" id="TIGR00156">
    <property type="entry name" value="YgiW/YdeI family stress tolerance OB fold protein"/>
    <property type="match status" value="1"/>
</dbReference>
<dbReference type="InterPro" id="IPR005220">
    <property type="entry name" value="CarO-like"/>
</dbReference>
<reference evidence="4 6" key="1">
    <citation type="submission" date="2019-04" db="EMBL/GenBank/DDBJ databases">
        <authorList>
            <consortium name="Pathogen Informatics"/>
        </authorList>
    </citation>
    <scope>NUCLEOTIDE SEQUENCE [LARGE SCALE GENOMIC DNA]</scope>
    <source>
        <strain evidence="4 6">NCTC9185</strain>
        <strain evidence="3 5">NCTC9997</strain>
    </source>
</reference>